<evidence type="ECO:0000256" key="1">
    <source>
        <dbReference type="SAM" id="MobiDB-lite"/>
    </source>
</evidence>
<evidence type="ECO:0000313" key="2">
    <source>
        <dbReference type="EMBL" id="NYG03692.1"/>
    </source>
</evidence>
<dbReference type="RefSeq" id="WP_179761858.1">
    <property type="nucleotide sequence ID" value="NZ_BAAAJZ010000003.1"/>
</dbReference>
<feature type="compositionally biased region" description="Low complexity" evidence="1">
    <location>
        <begin position="250"/>
        <end position="294"/>
    </location>
</feature>
<accession>A0A852WEA9</accession>
<feature type="compositionally biased region" description="Low complexity" evidence="1">
    <location>
        <begin position="410"/>
        <end position="435"/>
    </location>
</feature>
<dbReference type="Gene3D" id="1.20.1260.20">
    <property type="entry name" value="PPE superfamily"/>
    <property type="match status" value="1"/>
</dbReference>
<dbReference type="InterPro" id="IPR038332">
    <property type="entry name" value="PPE_sf"/>
</dbReference>
<dbReference type="Proteomes" id="UP000549695">
    <property type="component" value="Unassembled WGS sequence"/>
</dbReference>
<proteinExistence type="predicted"/>
<dbReference type="GeneID" id="98055642"/>
<evidence type="ECO:0000313" key="3">
    <source>
        <dbReference type="Proteomes" id="UP000549695"/>
    </source>
</evidence>
<feature type="compositionally biased region" description="Low complexity" evidence="1">
    <location>
        <begin position="499"/>
        <end position="526"/>
    </location>
</feature>
<feature type="compositionally biased region" description="Low complexity" evidence="1">
    <location>
        <begin position="390"/>
        <end position="401"/>
    </location>
</feature>
<feature type="region of interest" description="Disordered" evidence="1">
    <location>
        <begin position="237"/>
        <end position="298"/>
    </location>
</feature>
<evidence type="ECO:0008006" key="4">
    <source>
        <dbReference type="Google" id="ProtNLM"/>
    </source>
</evidence>
<dbReference type="AlphaFoldDB" id="A0A852WEA9"/>
<sequence>MTAPRWAGLTHAEIVAMVAAGPGPSASAGAERAWRDAAAALTDVHRELSGQVRDLPGGWSGGTADGVTVAFGSLDGWVVSAAVDAGRTADALAAQAGLAADLRARMPAAAAPTPPESAPTGPALLDDWAATDLAAGNSAGRAAELMVRYDDDTRLTGAPWTGWGASPVVTRDGTAPASPAVPALSPGGPPPGPGGDAEPAPDPAGGAGTGTTVFAGIGFGGITAAVLTGNGRAGVPGARPIDVGGPSSGPAPATDAPRTGGTPGAPGTDTGTGDLRAGPASPAGAGVPDGVDGTDPGGGSTAVTAAVLAGGALGGAGIVIGATIRRELQARDGRRPAGGGTPPGHPRPGDAVGHGAPSCGVAQDPRGDGPPSGAEHRPPSGDATTSGTRAPSGTPAADGGAPPAPGGPAPDGATGNTGPDGGPTTHAGPAPGATTSDRPFPDGTGGGAAPGDPDGPRSPVHHGVTTGDLAVPQPDGPAPHGAVTHARHAPPPMPPPGDPAVTPAGVPVGAVPAAPHPVAATVGAPADPRTPAWRLVTDEHAAPDDPPEQPGARPDPGVLRPDARWRGRG</sequence>
<name>A0A852WEA9_PSEA5</name>
<comment type="caution">
    <text evidence="2">The sequence shown here is derived from an EMBL/GenBank/DDBJ whole genome shotgun (WGS) entry which is preliminary data.</text>
</comment>
<feature type="region of interest" description="Disordered" evidence="1">
    <location>
        <begin position="331"/>
        <end position="569"/>
    </location>
</feature>
<protein>
    <recommendedName>
        <fullName evidence="4">PPE family protein</fullName>
    </recommendedName>
</protein>
<feature type="compositionally biased region" description="Pro residues" evidence="1">
    <location>
        <begin position="489"/>
        <end position="498"/>
    </location>
</feature>
<dbReference type="SUPFAM" id="SSF140459">
    <property type="entry name" value="PE/PPE dimer-like"/>
    <property type="match status" value="1"/>
</dbReference>
<feature type="region of interest" description="Disordered" evidence="1">
    <location>
        <begin position="157"/>
        <end position="209"/>
    </location>
</feature>
<organism evidence="2 3">
    <name type="scientific">Pseudonocardia alni</name>
    <name type="common">Amycolata alni</name>
    <dbReference type="NCBI Taxonomy" id="33907"/>
    <lineage>
        <taxon>Bacteria</taxon>
        <taxon>Bacillati</taxon>
        <taxon>Actinomycetota</taxon>
        <taxon>Actinomycetes</taxon>
        <taxon>Pseudonocardiales</taxon>
        <taxon>Pseudonocardiaceae</taxon>
        <taxon>Pseudonocardia</taxon>
    </lineage>
</organism>
<feature type="compositionally biased region" description="Low complexity" evidence="1">
    <location>
        <begin position="174"/>
        <end position="186"/>
    </location>
</feature>
<reference evidence="2 3" key="1">
    <citation type="submission" date="2020-07" db="EMBL/GenBank/DDBJ databases">
        <title>Sequencing the genomes of 1000 actinobacteria strains.</title>
        <authorList>
            <person name="Klenk H.-P."/>
        </authorList>
    </citation>
    <scope>NUCLEOTIDE SEQUENCE [LARGE SCALE GENOMIC DNA]</scope>
    <source>
        <strain evidence="2 3">DSM 44749</strain>
    </source>
</reference>
<gene>
    <name evidence="2" type="ORF">HDA37_003977</name>
</gene>
<keyword evidence="3" id="KW-1185">Reference proteome</keyword>
<dbReference type="EMBL" id="JACCCZ010000001">
    <property type="protein sequence ID" value="NYG03692.1"/>
    <property type="molecule type" value="Genomic_DNA"/>
</dbReference>